<comment type="caution">
    <text evidence="1">The sequence shown here is derived from an EMBL/GenBank/DDBJ whole genome shotgun (WGS) entry which is preliminary data.</text>
</comment>
<name>X1W0N6_9ZZZZ</name>
<gene>
    <name evidence="1" type="ORF">S12H4_55298</name>
</gene>
<feature type="non-terminal residue" evidence="1">
    <location>
        <position position="1"/>
    </location>
</feature>
<protein>
    <submittedName>
        <fullName evidence="1">Uncharacterized protein</fullName>
    </submittedName>
</protein>
<dbReference type="AlphaFoldDB" id="X1W0N6"/>
<proteinExistence type="predicted"/>
<accession>X1W0N6</accession>
<sequence>GWSVRENVGWESPDQKQKKLKIGPLTNYFEIQRCFVNTSKTGKFLNLIAEDYTKSYYLLSPANTGKSTLLNNASLNVYKNNNGVRSYVIRIDKKIPTYEGLLDYLKKYHYVEDENFICIFDTMEYISSNLPDPKLLEELIQSLRNNHHVVWGASRPWEEFQFTETWRKFIEGNFVICNLPGLLSGTDIEKFKPKYEEFFSDEKEMLKFWKLILKEGEIESDSF</sequence>
<feature type="non-terminal residue" evidence="1">
    <location>
        <position position="223"/>
    </location>
</feature>
<organism evidence="1">
    <name type="scientific">marine sediment metagenome</name>
    <dbReference type="NCBI Taxonomy" id="412755"/>
    <lineage>
        <taxon>unclassified sequences</taxon>
        <taxon>metagenomes</taxon>
        <taxon>ecological metagenomes</taxon>
    </lineage>
</organism>
<reference evidence="1" key="1">
    <citation type="journal article" date="2014" name="Front. Microbiol.">
        <title>High frequency of phylogenetically diverse reductive dehalogenase-homologous genes in deep subseafloor sedimentary metagenomes.</title>
        <authorList>
            <person name="Kawai M."/>
            <person name="Futagami T."/>
            <person name="Toyoda A."/>
            <person name="Takaki Y."/>
            <person name="Nishi S."/>
            <person name="Hori S."/>
            <person name="Arai W."/>
            <person name="Tsubouchi T."/>
            <person name="Morono Y."/>
            <person name="Uchiyama I."/>
            <person name="Ito T."/>
            <person name="Fujiyama A."/>
            <person name="Inagaki F."/>
            <person name="Takami H."/>
        </authorList>
    </citation>
    <scope>NUCLEOTIDE SEQUENCE</scope>
    <source>
        <strain evidence="1">Expedition CK06-06</strain>
    </source>
</reference>
<dbReference type="EMBL" id="BARW01035453">
    <property type="protein sequence ID" value="GAJ20520.1"/>
    <property type="molecule type" value="Genomic_DNA"/>
</dbReference>
<evidence type="ECO:0000313" key="1">
    <source>
        <dbReference type="EMBL" id="GAJ20520.1"/>
    </source>
</evidence>